<evidence type="ECO:0000256" key="3">
    <source>
        <dbReference type="ARBA" id="ARBA00023180"/>
    </source>
</evidence>
<dbReference type="PROSITE" id="PS50927">
    <property type="entry name" value="BULB_LECTIN"/>
    <property type="match status" value="1"/>
</dbReference>
<dbReference type="GO" id="GO:0048544">
    <property type="term" value="P:recognition of pollen"/>
    <property type="evidence" value="ECO:0007669"/>
    <property type="project" value="InterPro"/>
</dbReference>
<comment type="caution">
    <text evidence="8">The sequence shown here is derived from an EMBL/GenBank/DDBJ whole genome shotgun (WGS) entry which is preliminary data.</text>
</comment>
<protein>
    <submittedName>
        <fullName evidence="8">Uncharacterized protein</fullName>
    </submittedName>
</protein>
<evidence type="ECO:0000256" key="1">
    <source>
        <dbReference type="ARBA" id="ARBA00022729"/>
    </source>
</evidence>
<feature type="domain" description="Bulb-type lectin" evidence="7">
    <location>
        <begin position="367"/>
        <end position="488"/>
    </location>
</feature>
<dbReference type="InterPro" id="IPR000858">
    <property type="entry name" value="S_locus_glycoprot_dom"/>
</dbReference>
<keyword evidence="4" id="KW-0862">Zinc</keyword>
<keyword evidence="2" id="KW-1015">Disulfide bond</keyword>
<accession>A0A9Q1JZF4</accession>
<dbReference type="Gene3D" id="2.90.10.10">
    <property type="entry name" value="Bulb-type lectin domain"/>
    <property type="match status" value="1"/>
</dbReference>
<dbReference type="InterPro" id="IPR001841">
    <property type="entry name" value="Znf_RING"/>
</dbReference>
<feature type="compositionally biased region" description="Polar residues" evidence="5">
    <location>
        <begin position="164"/>
        <end position="181"/>
    </location>
</feature>
<keyword evidence="4" id="KW-0863">Zinc-finger</keyword>
<keyword evidence="1" id="KW-0732">Signal</keyword>
<dbReference type="CDD" id="cd00028">
    <property type="entry name" value="B_lectin"/>
    <property type="match status" value="1"/>
</dbReference>
<evidence type="ECO:0000313" key="8">
    <source>
        <dbReference type="EMBL" id="KAJ8433675.1"/>
    </source>
</evidence>
<dbReference type="PROSITE" id="PS50089">
    <property type="entry name" value="ZF_RING_2"/>
    <property type="match status" value="1"/>
</dbReference>
<evidence type="ECO:0000256" key="5">
    <source>
        <dbReference type="SAM" id="MobiDB-lite"/>
    </source>
</evidence>
<dbReference type="OrthoDB" id="643280at2759"/>
<dbReference type="InterPro" id="IPR013083">
    <property type="entry name" value="Znf_RING/FYVE/PHD"/>
</dbReference>
<dbReference type="EMBL" id="JAKOGI010000524">
    <property type="protein sequence ID" value="KAJ8433675.1"/>
    <property type="molecule type" value="Genomic_DNA"/>
</dbReference>
<keyword evidence="3" id="KW-0325">Glycoprotein</keyword>
<dbReference type="GO" id="GO:0008270">
    <property type="term" value="F:zinc ion binding"/>
    <property type="evidence" value="ECO:0007669"/>
    <property type="project" value="UniProtKB-KW"/>
</dbReference>
<dbReference type="Pfam" id="PF00954">
    <property type="entry name" value="S_locus_glycop"/>
    <property type="match status" value="1"/>
</dbReference>
<dbReference type="Pfam" id="PF01453">
    <property type="entry name" value="B_lectin"/>
    <property type="match status" value="1"/>
</dbReference>
<dbReference type="PANTHER" id="PTHR32444:SF247">
    <property type="entry name" value="OS01G0958200 PROTEIN"/>
    <property type="match status" value="1"/>
</dbReference>
<dbReference type="SMART" id="SM00184">
    <property type="entry name" value="RING"/>
    <property type="match status" value="1"/>
</dbReference>
<dbReference type="Gene3D" id="3.30.40.10">
    <property type="entry name" value="Zinc/RING finger domain, C3HC4 (zinc finger)"/>
    <property type="match status" value="1"/>
</dbReference>
<evidence type="ECO:0000256" key="2">
    <source>
        <dbReference type="ARBA" id="ARBA00023157"/>
    </source>
</evidence>
<evidence type="ECO:0000313" key="9">
    <source>
        <dbReference type="Proteomes" id="UP001153076"/>
    </source>
</evidence>
<dbReference type="AlphaFoldDB" id="A0A9Q1JZF4"/>
<evidence type="ECO:0000259" key="6">
    <source>
        <dbReference type="PROSITE" id="PS50089"/>
    </source>
</evidence>
<organism evidence="8 9">
    <name type="scientific">Carnegiea gigantea</name>
    <dbReference type="NCBI Taxonomy" id="171969"/>
    <lineage>
        <taxon>Eukaryota</taxon>
        <taxon>Viridiplantae</taxon>
        <taxon>Streptophyta</taxon>
        <taxon>Embryophyta</taxon>
        <taxon>Tracheophyta</taxon>
        <taxon>Spermatophyta</taxon>
        <taxon>Magnoliopsida</taxon>
        <taxon>eudicotyledons</taxon>
        <taxon>Gunneridae</taxon>
        <taxon>Pentapetalae</taxon>
        <taxon>Caryophyllales</taxon>
        <taxon>Cactineae</taxon>
        <taxon>Cactaceae</taxon>
        <taxon>Cactoideae</taxon>
        <taxon>Echinocereeae</taxon>
        <taxon>Carnegiea</taxon>
    </lineage>
</organism>
<dbReference type="CDD" id="cd23116">
    <property type="entry name" value="RING-H2_AIRP1-like"/>
    <property type="match status" value="1"/>
</dbReference>
<proteinExistence type="predicted"/>
<reference evidence="8" key="1">
    <citation type="submission" date="2022-04" db="EMBL/GenBank/DDBJ databases">
        <title>Carnegiea gigantea Genome sequencing and assembly v2.</title>
        <authorList>
            <person name="Copetti D."/>
            <person name="Sanderson M.J."/>
            <person name="Burquez A."/>
            <person name="Wojciechowski M.F."/>
        </authorList>
    </citation>
    <scope>NUCLEOTIDE SEQUENCE</scope>
    <source>
        <strain evidence="8">SGP5-SGP5p</strain>
        <tissue evidence="8">Aerial part</tissue>
    </source>
</reference>
<evidence type="ECO:0000256" key="4">
    <source>
        <dbReference type="PROSITE-ProRule" id="PRU00175"/>
    </source>
</evidence>
<evidence type="ECO:0000259" key="7">
    <source>
        <dbReference type="PROSITE" id="PS50927"/>
    </source>
</evidence>
<dbReference type="SMART" id="SM00108">
    <property type="entry name" value="B_lectin"/>
    <property type="match status" value="1"/>
</dbReference>
<keyword evidence="9" id="KW-1185">Reference proteome</keyword>
<dbReference type="SUPFAM" id="SSF51110">
    <property type="entry name" value="alpha-D-mannose-specific plant lectins"/>
    <property type="match status" value="1"/>
</dbReference>
<dbReference type="SUPFAM" id="SSF57850">
    <property type="entry name" value="RING/U-box"/>
    <property type="match status" value="1"/>
</dbReference>
<dbReference type="PANTHER" id="PTHR32444">
    <property type="entry name" value="BULB-TYPE LECTIN DOMAIN-CONTAINING PROTEIN"/>
    <property type="match status" value="1"/>
</dbReference>
<feature type="region of interest" description="Disordered" evidence="5">
    <location>
        <begin position="158"/>
        <end position="184"/>
    </location>
</feature>
<dbReference type="Pfam" id="PF13639">
    <property type="entry name" value="zf-RING_2"/>
    <property type="match status" value="1"/>
</dbReference>
<dbReference type="InterPro" id="IPR036426">
    <property type="entry name" value="Bulb-type_lectin_dom_sf"/>
</dbReference>
<dbReference type="InterPro" id="IPR001480">
    <property type="entry name" value="Bulb-type_lectin_dom"/>
</dbReference>
<feature type="domain" description="RING-type" evidence="6">
    <location>
        <begin position="235"/>
        <end position="276"/>
    </location>
</feature>
<keyword evidence="4" id="KW-0479">Metal-binding</keyword>
<sequence length="836" mass="91001">MDLSGTRKRNAVARGDVTSSPESWWTRSGHGRLLLLFQKSSITWDTCVLLCESTFLLKLVVSENFDICLCFAISCKAIEKGVLIIRLRTSTDANFLCPPSLEDRETLRSFNGTASGLPTGFFVGLNLDTSSPDTFRPPPAPIPFNVLFGRPQTPVDSLGIQGQKCDSTPQSIQSGGMTDTSGIDKHDIPTACGHVDKSEGRTLADILLASPTKSDVEISRPCEFGESAAEEEDVCPICLEEYDAENPKKVTNCEHDFHLSCLLEWMERSDSCPVCDKLKGSYFDIVSRSVVGDLRTNPNGVSGLSSLAPISGIPSGHERSLSQPSSIPPKPHQSFNASLLPSPSTMSTFSLLFLLLLFFFFLLSPFESSSNSFVLLRANSTVLSPNGTFELGFFTPNQQLSNWYLGIWYASLPTRTYVWVANRQIPIKDLSSASLSLSSDGRLAVAAAENAVVWRSDHLRPGERLSLLESGNLVLDSSSGDVVWQSFDYPTDTWLPGMNLTIDRSLTSWTSMWDPSPGRYSLRMRPPEYGEFKLVYKGTTSYWKTGNWTGDAFVNVPEMTVPYIYRFYFDDPFTKAASFGFSEVPVVPGLRPPLTRFQLDFAGELRQHTWSPQTESWNMFWTQPEARCRAYGLCGPNGLCYESSGLLTLKACGCPSGFEPADEVGWAAGDFSGGCRRVGGSVCDEKSDGFEEVGAVSFDEAKTVSVQGVGNKGESRMIIEGNVGEVVDGRLGVAYDKAEAERLGMVAVWCIQDEEDARPSMGMVVKMLEGVVEVGIPPPPKLLQALVAGDSFPGIKAAVDSGDGVGVCSDDNTRVSVDSVSYQSHSPTPSATTPSV</sequence>
<name>A0A9Q1JZF4_9CARY</name>
<dbReference type="Proteomes" id="UP001153076">
    <property type="component" value="Unassembled WGS sequence"/>
</dbReference>
<gene>
    <name evidence="8" type="ORF">Cgig2_002346</name>
</gene>